<reference evidence="1" key="2">
    <citation type="journal article" date="2015" name="Data Brief">
        <title>Shoot transcriptome of the giant reed, Arundo donax.</title>
        <authorList>
            <person name="Barrero R.A."/>
            <person name="Guerrero F.D."/>
            <person name="Moolhuijzen P."/>
            <person name="Goolsby J.A."/>
            <person name="Tidwell J."/>
            <person name="Bellgard S.E."/>
            <person name="Bellgard M.I."/>
        </authorList>
    </citation>
    <scope>NUCLEOTIDE SEQUENCE</scope>
    <source>
        <tissue evidence="1">Shoot tissue taken approximately 20 cm above the soil surface</tissue>
    </source>
</reference>
<dbReference type="EMBL" id="GBRH01283291">
    <property type="protein sequence ID" value="JAD14604.1"/>
    <property type="molecule type" value="Transcribed_RNA"/>
</dbReference>
<protein>
    <submittedName>
        <fullName evidence="1">Uncharacterized protein</fullName>
    </submittedName>
</protein>
<organism evidence="1">
    <name type="scientific">Arundo donax</name>
    <name type="common">Giant reed</name>
    <name type="synonym">Donax arundinaceus</name>
    <dbReference type="NCBI Taxonomy" id="35708"/>
    <lineage>
        <taxon>Eukaryota</taxon>
        <taxon>Viridiplantae</taxon>
        <taxon>Streptophyta</taxon>
        <taxon>Embryophyta</taxon>
        <taxon>Tracheophyta</taxon>
        <taxon>Spermatophyta</taxon>
        <taxon>Magnoliopsida</taxon>
        <taxon>Liliopsida</taxon>
        <taxon>Poales</taxon>
        <taxon>Poaceae</taxon>
        <taxon>PACMAD clade</taxon>
        <taxon>Arundinoideae</taxon>
        <taxon>Arundineae</taxon>
        <taxon>Arundo</taxon>
    </lineage>
</organism>
<name>A0A0A8XN36_ARUDO</name>
<proteinExistence type="predicted"/>
<accession>A0A0A8XN36</accession>
<dbReference type="AlphaFoldDB" id="A0A0A8XN36"/>
<sequence>MKNRGGSESNQKTYFSLSMDKRSSYVILFHYQPGIDLMDPIFIILN</sequence>
<evidence type="ECO:0000313" key="1">
    <source>
        <dbReference type="EMBL" id="JAD14604.1"/>
    </source>
</evidence>
<reference evidence="1" key="1">
    <citation type="submission" date="2014-09" db="EMBL/GenBank/DDBJ databases">
        <authorList>
            <person name="Magalhaes I.L.F."/>
            <person name="Oliveira U."/>
            <person name="Santos F.R."/>
            <person name="Vidigal T.H.D.A."/>
            <person name="Brescovit A.D."/>
            <person name="Santos A.J."/>
        </authorList>
    </citation>
    <scope>NUCLEOTIDE SEQUENCE</scope>
    <source>
        <tissue evidence="1">Shoot tissue taken approximately 20 cm above the soil surface</tissue>
    </source>
</reference>